<dbReference type="AlphaFoldDB" id="A0AAD4HW09"/>
<comment type="caution">
    <text evidence="2">The sequence shown here is derived from an EMBL/GenBank/DDBJ whole genome shotgun (WGS) entry which is preliminary data.</text>
</comment>
<feature type="compositionally biased region" description="Low complexity" evidence="1">
    <location>
        <begin position="43"/>
        <end position="54"/>
    </location>
</feature>
<keyword evidence="3" id="KW-1185">Reference proteome</keyword>
<evidence type="ECO:0000313" key="3">
    <source>
        <dbReference type="Proteomes" id="UP001197093"/>
    </source>
</evidence>
<gene>
    <name evidence="2" type="ORF">NEMBOFW57_010109</name>
</gene>
<name>A0AAD4HW09_9PEZI</name>
<evidence type="ECO:0008006" key="4">
    <source>
        <dbReference type="Google" id="ProtNLM"/>
    </source>
</evidence>
<dbReference type="PANTHER" id="PTHR12521">
    <property type="entry name" value="PROTEIN C6ORF130"/>
    <property type="match status" value="1"/>
</dbReference>
<dbReference type="Gene3D" id="3.40.220.10">
    <property type="entry name" value="Leucine Aminopeptidase, subunit E, domain 1"/>
    <property type="match status" value="1"/>
</dbReference>
<evidence type="ECO:0000313" key="2">
    <source>
        <dbReference type="EMBL" id="KAG7285481.1"/>
    </source>
</evidence>
<dbReference type="Proteomes" id="UP001197093">
    <property type="component" value="Unassembled WGS sequence"/>
</dbReference>
<dbReference type="InterPro" id="IPR043472">
    <property type="entry name" value="Macro_dom-like"/>
</dbReference>
<dbReference type="SUPFAM" id="SSF52949">
    <property type="entry name" value="Macro domain-like"/>
    <property type="match status" value="1"/>
</dbReference>
<feature type="compositionally biased region" description="Low complexity" evidence="1">
    <location>
        <begin position="78"/>
        <end position="89"/>
    </location>
</feature>
<organism evidence="2 3">
    <name type="scientific">Staphylotrichum longicolle</name>
    <dbReference type="NCBI Taxonomy" id="669026"/>
    <lineage>
        <taxon>Eukaryota</taxon>
        <taxon>Fungi</taxon>
        <taxon>Dikarya</taxon>
        <taxon>Ascomycota</taxon>
        <taxon>Pezizomycotina</taxon>
        <taxon>Sordariomycetes</taxon>
        <taxon>Sordariomycetidae</taxon>
        <taxon>Sordariales</taxon>
        <taxon>Chaetomiaceae</taxon>
        <taxon>Staphylotrichum</taxon>
    </lineage>
</organism>
<sequence length="282" mass="29851">MSGKRPADTSGTAGGRRQFKQTKLSFFTPASASQPKGPKTRAEQPQEAQAATTEKPSPRATTDSDGQQQPEKAQSRETTTTTTTTTAKTQPPPPPPSPSTSLTLTLPPSPSPLPIPHTSLPSTATVTAKIHITDRFGDLFAAPPQTLLIHACNALGSWGGGIALAFRARYPAAFAVYRAHCARSSSSGGSRSPDHRLVGTALLIPPQAQSRDGKERGRGHYVGCLFTSRGYGRARDGPEEILRATGPAMRDLMRLVAEEEERTGRGVGEDQFGAVWGAVGEE</sequence>
<feature type="compositionally biased region" description="Polar residues" evidence="1">
    <location>
        <begin position="21"/>
        <end position="34"/>
    </location>
</feature>
<dbReference type="EMBL" id="JAHCVI010000005">
    <property type="protein sequence ID" value="KAG7285481.1"/>
    <property type="molecule type" value="Genomic_DNA"/>
</dbReference>
<proteinExistence type="predicted"/>
<protein>
    <recommendedName>
        <fullName evidence="4">ADP-ribose 1''-phosphate phosphatase</fullName>
    </recommendedName>
</protein>
<dbReference type="GO" id="GO:0140291">
    <property type="term" value="P:peptidyl-glutamate ADP-deribosylation"/>
    <property type="evidence" value="ECO:0007669"/>
    <property type="project" value="TreeGrafter"/>
</dbReference>
<evidence type="ECO:0000256" key="1">
    <source>
        <dbReference type="SAM" id="MobiDB-lite"/>
    </source>
</evidence>
<feature type="compositionally biased region" description="Polar residues" evidence="1">
    <location>
        <begin position="59"/>
        <end position="72"/>
    </location>
</feature>
<dbReference type="PANTHER" id="PTHR12521:SF0">
    <property type="entry name" value="ADP-RIBOSE GLYCOHYDROLASE OARD1"/>
    <property type="match status" value="1"/>
</dbReference>
<reference evidence="2" key="1">
    <citation type="submission" date="2023-02" db="EMBL/GenBank/DDBJ databases">
        <authorList>
            <person name="Palmer J.M."/>
        </authorList>
    </citation>
    <scope>NUCLEOTIDE SEQUENCE</scope>
    <source>
        <strain evidence="2">FW57</strain>
    </source>
</reference>
<feature type="region of interest" description="Disordered" evidence="1">
    <location>
        <begin position="1"/>
        <end position="120"/>
    </location>
</feature>
<dbReference type="InterPro" id="IPR050892">
    <property type="entry name" value="ADP-ribose_metab_enzymes"/>
</dbReference>
<accession>A0AAD4HW09</accession>